<dbReference type="EMBL" id="PHHE01000001">
    <property type="protein sequence ID" value="PKA73058.1"/>
    <property type="molecule type" value="Genomic_DNA"/>
</dbReference>
<proteinExistence type="predicted"/>
<evidence type="ECO:0000313" key="1">
    <source>
        <dbReference type="EMBL" id="PKA73058.1"/>
    </source>
</evidence>
<dbReference type="Gene3D" id="1.25.40.20">
    <property type="entry name" value="Ankyrin repeat-containing domain"/>
    <property type="match status" value="1"/>
</dbReference>
<sequence>MINEEQLVDLYEAGDALAGGDSSAMQRLLAHIKNGESYSEIPVLFYVAENVETLDFLAENGVDFFQKSNLGGGSLLHRAALESDDSVFTWVLDWYKAHNLIDTPDDAGVTTLSALLKLGPVERARRLVDAGASVDSVADNGLTPARQAVFHMGEDAQAIEGLQILLAHGWTVGADEAAYLADAARSIERPVLAQWIEDNLHAR</sequence>
<dbReference type="RefSeq" id="WP_100848260.1">
    <property type="nucleotide sequence ID" value="NZ_PHHE01000001.1"/>
</dbReference>
<keyword evidence="2" id="KW-1185">Reference proteome</keyword>
<name>A0ABX4Q8E7_9PSED</name>
<protein>
    <recommendedName>
        <fullName evidence="3">Ankyrin repeat domain-containing protein</fullName>
    </recommendedName>
</protein>
<gene>
    <name evidence="1" type="ORF">ATI02_6169</name>
</gene>
<reference evidence="1 2" key="1">
    <citation type="submission" date="2017-11" db="EMBL/GenBank/DDBJ databases">
        <title>Genome sequencing of a diverse group of Pseudomonas species.</title>
        <authorList>
            <person name="Loper J."/>
        </authorList>
    </citation>
    <scope>NUCLEOTIDE SEQUENCE [LARGE SCALE GENOMIC DNA]</scope>
    <source>
        <strain evidence="1 2">LMG 25716</strain>
    </source>
</reference>
<dbReference type="Proteomes" id="UP000232455">
    <property type="component" value="Unassembled WGS sequence"/>
</dbReference>
<organism evidence="1 2">
    <name type="scientific">Pseudomonas baetica</name>
    <dbReference type="NCBI Taxonomy" id="674054"/>
    <lineage>
        <taxon>Bacteria</taxon>
        <taxon>Pseudomonadati</taxon>
        <taxon>Pseudomonadota</taxon>
        <taxon>Gammaproteobacteria</taxon>
        <taxon>Pseudomonadales</taxon>
        <taxon>Pseudomonadaceae</taxon>
        <taxon>Pseudomonas</taxon>
    </lineage>
</organism>
<evidence type="ECO:0008006" key="3">
    <source>
        <dbReference type="Google" id="ProtNLM"/>
    </source>
</evidence>
<evidence type="ECO:0000313" key="2">
    <source>
        <dbReference type="Proteomes" id="UP000232455"/>
    </source>
</evidence>
<accession>A0ABX4Q8E7</accession>
<dbReference type="InterPro" id="IPR036770">
    <property type="entry name" value="Ankyrin_rpt-contain_sf"/>
</dbReference>
<dbReference type="SUPFAM" id="SSF48403">
    <property type="entry name" value="Ankyrin repeat"/>
    <property type="match status" value="1"/>
</dbReference>
<comment type="caution">
    <text evidence="1">The sequence shown here is derived from an EMBL/GenBank/DDBJ whole genome shotgun (WGS) entry which is preliminary data.</text>
</comment>